<proteinExistence type="inferred from homology"/>
<dbReference type="EC" id="3.1.6.-" evidence="7"/>
<dbReference type="Gene3D" id="3.40.720.10">
    <property type="entry name" value="Alkaline Phosphatase, subunit A"/>
    <property type="match status" value="1"/>
</dbReference>
<dbReference type="InterPro" id="IPR017850">
    <property type="entry name" value="Alkaline_phosphatase_core_sf"/>
</dbReference>
<evidence type="ECO:0000256" key="3">
    <source>
        <dbReference type="ARBA" id="ARBA00022801"/>
    </source>
</evidence>
<dbReference type="RefSeq" id="WP_407069189.1">
    <property type="nucleotide sequence ID" value="NZ_JBJJXE010000009.1"/>
</dbReference>
<dbReference type="Gene3D" id="3.30.1120.10">
    <property type="match status" value="1"/>
</dbReference>
<keyword evidence="5" id="KW-0732">Signal</keyword>
<evidence type="ECO:0000256" key="4">
    <source>
        <dbReference type="ARBA" id="ARBA00022837"/>
    </source>
</evidence>
<dbReference type="InterPro" id="IPR024607">
    <property type="entry name" value="Sulfatase_CS"/>
</dbReference>
<feature type="domain" description="Sulfatase N-terminal" evidence="6">
    <location>
        <begin position="35"/>
        <end position="436"/>
    </location>
</feature>
<evidence type="ECO:0000313" key="8">
    <source>
        <dbReference type="Proteomes" id="UP001624684"/>
    </source>
</evidence>
<evidence type="ECO:0000256" key="2">
    <source>
        <dbReference type="ARBA" id="ARBA00022723"/>
    </source>
</evidence>
<dbReference type="InterPro" id="IPR050738">
    <property type="entry name" value="Sulfatase"/>
</dbReference>
<dbReference type="PROSITE" id="PS00149">
    <property type="entry name" value="SULFATASE_2"/>
    <property type="match status" value="1"/>
</dbReference>
<evidence type="ECO:0000256" key="1">
    <source>
        <dbReference type="ARBA" id="ARBA00008779"/>
    </source>
</evidence>
<dbReference type="GO" id="GO:0016787">
    <property type="term" value="F:hydrolase activity"/>
    <property type="evidence" value="ECO:0007669"/>
    <property type="project" value="UniProtKB-KW"/>
</dbReference>
<dbReference type="PANTHER" id="PTHR42693:SF33">
    <property type="entry name" value="ARYLSULFATASE"/>
    <property type="match status" value="1"/>
</dbReference>
<evidence type="ECO:0000259" key="6">
    <source>
        <dbReference type="Pfam" id="PF00884"/>
    </source>
</evidence>
<dbReference type="InterPro" id="IPR000917">
    <property type="entry name" value="Sulfatase_N"/>
</dbReference>
<dbReference type="PANTHER" id="PTHR42693">
    <property type="entry name" value="ARYLSULFATASE FAMILY MEMBER"/>
    <property type="match status" value="1"/>
</dbReference>
<feature type="signal peptide" evidence="5">
    <location>
        <begin position="1"/>
        <end position="28"/>
    </location>
</feature>
<reference evidence="7 8" key="1">
    <citation type="submission" date="2024-11" db="EMBL/GenBank/DDBJ databases">
        <title>First Report of Moraxella oculi in Brazil in an Infectious Bovine Keratoconjunctivitis Outbreak.</title>
        <authorList>
            <person name="Carvalho C.V."/>
            <person name="Domingues R."/>
            <person name="Coutinho C."/>
            <person name="Honorio N.T.B.S."/>
            <person name="Faza D.R.L.R."/>
            <person name="Carvalho W.A."/>
            <person name="Machado A.B.F."/>
            <person name="Martins M.F."/>
            <person name="Gaspar E.B."/>
        </authorList>
    </citation>
    <scope>NUCLEOTIDE SEQUENCE [LARGE SCALE GENOMIC DNA]</scope>
    <source>
        <strain evidence="7 8">2117LE</strain>
    </source>
</reference>
<feature type="chain" id="PRO_5045341623" evidence="5">
    <location>
        <begin position="29"/>
        <end position="561"/>
    </location>
</feature>
<keyword evidence="2" id="KW-0479">Metal-binding</keyword>
<keyword evidence="8" id="KW-1185">Reference proteome</keyword>
<evidence type="ECO:0000256" key="5">
    <source>
        <dbReference type="SAM" id="SignalP"/>
    </source>
</evidence>
<dbReference type="EMBL" id="JBJJXE010000009">
    <property type="protein sequence ID" value="MFL1732614.1"/>
    <property type="molecule type" value="Genomic_DNA"/>
</dbReference>
<keyword evidence="4" id="KW-0106">Calcium</keyword>
<evidence type="ECO:0000313" key="7">
    <source>
        <dbReference type="EMBL" id="MFL1732614.1"/>
    </source>
</evidence>
<dbReference type="Proteomes" id="UP001624684">
    <property type="component" value="Unassembled WGS sequence"/>
</dbReference>
<comment type="caution">
    <text evidence="7">The sequence shown here is derived from an EMBL/GenBank/DDBJ whole genome shotgun (WGS) entry which is preliminary data.</text>
</comment>
<organism evidence="7 8">
    <name type="scientific">Moraxella oculi</name>
    <dbReference type="NCBI Taxonomy" id="2940516"/>
    <lineage>
        <taxon>Bacteria</taxon>
        <taxon>Pseudomonadati</taxon>
        <taxon>Pseudomonadota</taxon>
        <taxon>Gammaproteobacteria</taxon>
        <taxon>Moraxellales</taxon>
        <taxon>Moraxellaceae</taxon>
        <taxon>Moraxella</taxon>
    </lineage>
</organism>
<dbReference type="Pfam" id="PF00884">
    <property type="entry name" value="Sulfatase"/>
    <property type="match status" value="1"/>
</dbReference>
<sequence length="561" mass="61853">MKSIHINKKSLAIAVGLILSGLNLSTYASPAPTKPNILVIMADDLGWSDIEPYGSEIDTPYLNELAKQGISFTNFFVSPYSSPSRAMFLTGADPHQVGLGNIYELNTQEQSTAPNYVGHLTNNSITIAQRLKQAGYHTILSGKWHLGKKREHQPNAWGFDDAFALLNGEANNWRYQDKLDSPDGKDLYGHNGMDAQLPEGEFSTDFYTDYLINSLRKKDDNQPFFAFLSYTAPHSPLQAPDAYIQKYADQYMDGPQALAKHRLANLKSLGLIDEHVRPHELVNVADWDSLSDDAKKIEAKRMQLYAAMIDNMDHNIGRVINHLKQTGQYDNTIIFFLSDNGAAGASREASKKWGGWISQSRLNDYDNMGKANSYVSTGSSWAQASMTPFALFKGYMSDGAIRSPLIISGKGISSGVSGKYSTMLDLAPTILDLAGVSKDTPVDKTPLQGLSLKETLANPTKTLTQPDTPYVFEMRGGRQVRLGNFKATFLSTLPAGIPSDKLPVGKWRLFDIVNDPSETTDIADSHTDILSQMLDAYDKYSTDMKVVELSPTRPVPKADGK</sequence>
<protein>
    <submittedName>
        <fullName evidence="7">Arylsulfatase</fullName>
        <ecNumber evidence="7">3.1.6.-</ecNumber>
    </submittedName>
</protein>
<keyword evidence="3 7" id="KW-0378">Hydrolase</keyword>
<dbReference type="CDD" id="cd16025">
    <property type="entry name" value="PAS_like"/>
    <property type="match status" value="1"/>
</dbReference>
<dbReference type="SUPFAM" id="SSF53649">
    <property type="entry name" value="Alkaline phosphatase-like"/>
    <property type="match status" value="1"/>
</dbReference>
<gene>
    <name evidence="7" type="ORF">ACJHVH_06340</name>
</gene>
<name>A0ABW8U958_9GAMM</name>
<accession>A0ABW8U958</accession>
<comment type="similarity">
    <text evidence="1">Belongs to the sulfatase family.</text>
</comment>